<feature type="compositionally biased region" description="Polar residues" evidence="13">
    <location>
        <begin position="40"/>
        <end position="74"/>
    </location>
</feature>
<feature type="domain" description="TonB-dependent receptor plug" evidence="16">
    <location>
        <begin position="101"/>
        <end position="195"/>
    </location>
</feature>
<dbReference type="Gene3D" id="2.170.130.10">
    <property type="entry name" value="TonB-dependent receptor, plug domain"/>
    <property type="match status" value="1"/>
</dbReference>
<comment type="similarity">
    <text evidence="2">Belongs to the TonB-dependent receptor family. Hemoglobin/haptoglobin binding protein subfamily.</text>
</comment>
<evidence type="ECO:0000256" key="3">
    <source>
        <dbReference type="ARBA" id="ARBA00022448"/>
    </source>
</evidence>
<dbReference type="PANTHER" id="PTHR30069:SF29">
    <property type="entry name" value="HEMOGLOBIN AND HEMOGLOBIN-HAPTOGLOBIN-BINDING PROTEIN 1-RELATED"/>
    <property type="match status" value="1"/>
</dbReference>
<dbReference type="SUPFAM" id="SSF56935">
    <property type="entry name" value="Porins"/>
    <property type="match status" value="1"/>
</dbReference>
<evidence type="ECO:0000256" key="12">
    <source>
        <dbReference type="RuleBase" id="RU003357"/>
    </source>
</evidence>
<evidence type="ECO:0000256" key="13">
    <source>
        <dbReference type="SAM" id="MobiDB-lite"/>
    </source>
</evidence>
<dbReference type="Pfam" id="PF00593">
    <property type="entry name" value="TonB_dep_Rec_b-barrel"/>
    <property type="match status" value="1"/>
</dbReference>
<feature type="chain" id="PRO_5016938696" evidence="14">
    <location>
        <begin position="32"/>
        <end position="718"/>
    </location>
</feature>
<evidence type="ECO:0000256" key="5">
    <source>
        <dbReference type="ARBA" id="ARBA00022692"/>
    </source>
</evidence>
<keyword evidence="6 14" id="KW-0732">Signal</keyword>
<dbReference type="InterPro" id="IPR039426">
    <property type="entry name" value="TonB-dep_rcpt-like"/>
</dbReference>
<protein>
    <submittedName>
        <fullName evidence="17">TonB-dependent receptor</fullName>
    </submittedName>
</protein>
<evidence type="ECO:0000256" key="14">
    <source>
        <dbReference type="SAM" id="SignalP"/>
    </source>
</evidence>
<dbReference type="AlphaFoldDB" id="A0A345P2M4"/>
<evidence type="ECO:0000313" key="18">
    <source>
        <dbReference type="Proteomes" id="UP000253940"/>
    </source>
</evidence>
<dbReference type="EMBL" id="CP031222">
    <property type="protein sequence ID" value="AXI01533.1"/>
    <property type="molecule type" value="Genomic_DNA"/>
</dbReference>
<evidence type="ECO:0000256" key="11">
    <source>
        <dbReference type="PROSITE-ProRule" id="PRU01360"/>
    </source>
</evidence>
<keyword evidence="8 11" id="KW-0472">Membrane</keyword>
<dbReference type="GO" id="GO:0044718">
    <property type="term" value="P:siderophore transmembrane transport"/>
    <property type="evidence" value="ECO:0007669"/>
    <property type="project" value="TreeGrafter"/>
</dbReference>
<evidence type="ECO:0000256" key="9">
    <source>
        <dbReference type="ARBA" id="ARBA00023170"/>
    </source>
</evidence>
<keyword evidence="7 12" id="KW-0798">TonB box</keyword>
<evidence type="ECO:0000256" key="10">
    <source>
        <dbReference type="ARBA" id="ARBA00023237"/>
    </source>
</evidence>
<dbReference type="OrthoDB" id="9764669at2"/>
<feature type="compositionally biased region" description="Polar residues" evidence="13">
    <location>
        <begin position="498"/>
        <end position="507"/>
    </location>
</feature>
<keyword evidence="5 11" id="KW-0812">Transmembrane</keyword>
<evidence type="ECO:0000256" key="2">
    <source>
        <dbReference type="ARBA" id="ARBA00008143"/>
    </source>
</evidence>
<feature type="region of interest" description="Disordered" evidence="13">
    <location>
        <begin position="472"/>
        <end position="512"/>
    </location>
</feature>
<dbReference type="KEGG" id="mbah:HYN46_00630"/>
<keyword evidence="3 11" id="KW-0813">Transport</keyword>
<dbReference type="Pfam" id="PF07715">
    <property type="entry name" value="Plug"/>
    <property type="match status" value="1"/>
</dbReference>
<evidence type="ECO:0000259" key="15">
    <source>
        <dbReference type="Pfam" id="PF00593"/>
    </source>
</evidence>
<feature type="signal peptide" evidence="14">
    <location>
        <begin position="1"/>
        <end position="31"/>
    </location>
</feature>
<dbReference type="InterPro" id="IPR037066">
    <property type="entry name" value="Plug_dom_sf"/>
</dbReference>
<keyword evidence="4 11" id="KW-1134">Transmembrane beta strand</keyword>
<feature type="compositionally biased region" description="Low complexity" evidence="13">
    <location>
        <begin position="474"/>
        <end position="490"/>
    </location>
</feature>
<dbReference type="InterPro" id="IPR012910">
    <property type="entry name" value="Plug_dom"/>
</dbReference>
<evidence type="ECO:0000256" key="4">
    <source>
        <dbReference type="ARBA" id="ARBA00022452"/>
    </source>
</evidence>
<keyword evidence="9 17" id="KW-0675">Receptor</keyword>
<evidence type="ECO:0000256" key="6">
    <source>
        <dbReference type="ARBA" id="ARBA00022729"/>
    </source>
</evidence>
<reference evidence="17 18" key="1">
    <citation type="submission" date="2018-07" db="EMBL/GenBank/DDBJ databases">
        <title>Genome sequencing of Moraxellaceae gen. HYN0046.</title>
        <authorList>
            <person name="Kim M."/>
            <person name="Yi H."/>
        </authorList>
    </citation>
    <scope>NUCLEOTIDE SEQUENCE [LARGE SCALE GENOMIC DNA]</scope>
    <source>
        <strain evidence="17 18">HYN0046</strain>
    </source>
</reference>
<organism evidence="17 18">
    <name type="scientific">Aquirhabdus parva</name>
    <dbReference type="NCBI Taxonomy" id="2283318"/>
    <lineage>
        <taxon>Bacteria</taxon>
        <taxon>Pseudomonadati</taxon>
        <taxon>Pseudomonadota</taxon>
        <taxon>Gammaproteobacteria</taxon>
        <taxon>Moraxellales</taxon>
        <taxon>Moraxellaceae</taxon>
        <taxon>Aquirhabdus</taxon>
    </lineage>
</organism>
<keyword evidence="18" id="KW-1185">Reference proteome</keyword>
<dbReference type="PROSITE" id="PS52016">
    <property type="entry name" value="TONB_DEPENDENT_REC_3"/>
    <property type="match status" value="1"/>
</dbReference>
<dbReference type="GO" id="GO:0015344">
    <property type="term" value="F:siderophore uptake transmembrane transporter activity"/>
    <property type="evidence" value="ECO:0007669"/>
    <property type="project" value="TreeGrafter"/>
</dbReference>
<keyword evidence="10 11" id="KW-0998">Cell outer membrane</keyword>
<feature type="domain" description="TonB-dependent receptor-like beta-barrel" evidence="15">
    <location>
        <begin position="231"/>
        <end position="682"/>
    </location>
</feature>
<feature type="region of interest" description="Disordered" evidence="13">
    <location>
        <begin position="38"/>
        <end position="74"/>
    </location>
</feature>
<evidence type="ECO:0000256" key="8">
    <source>
        <dbReference type="ARBA" id="ARBA00023136"/>
    </source>
</evidence>
<comment type="subcellular location">
    <subcellularLocation>
        <location evidence="1 11">Cell outer membrane</location>
        <topology evidence="1 11">Multi-pass membrane protein</topology>
    </subcellularLocation>
</comment>
<dbReference type="PANTHER" id="PTHR30069">
    <property type="entry name" value="TONB-DEPENDENT OUTER MEMBRANE RECEPTOR"/>
    <property type="match status" value="1"/>
</dbReference>
<evidence type="ECO:0000256" key="1">
    <source>
        <dbReference type="ARBA" id="ARBA00004571"/>
    </source>
</evidence>
<dbReference type="Proteomes" id="UP000253940">
    <property type="component" value="Chromosome"/>
</dbReference>
<dbReference type="InterPro" id="IPR000531">
    <property type="entry name" value="Beta-barrel_TonB"/>
</dbReference>
<evidence type="ECO:0000313" key="17">
    <source>
        <dbReference type="EMBL" id="AXI01533.1"/>
    </source>
</evidence>
<name>A0A345P2M4_9GAMM</name>
<evidence type="ECO:0000256" key="7">
    <source>
        <dbReference type="ARBA" id="ARBA00023077"/>
    </source>
</evidence>
<proteinExistence type="inferred from homology"/>
<dbReference type="InterPro" id="IPR036942">
    <property type="entry name" value="Beta-barrel_TonB_sf"/>
</dbReference>
<accession>A0A345P2M4</accession>
<gene>
    <name evidence="17" type="ORF">HYN46_00630</name>
</gene>
<sequence length="718" mass="78457">MLFFETFTMTRLHRLLFIGLFPASLGSTVYADSNPALSPATDTTVQSNSNQTGANSPRNSTDANTSDTPNKTAANDQVLATIVVTGKLETEDPTEISAIRKTVITQAEMINYGDISVTDALRRAAGIQMGSGGVGRSSFRGLSVPPVIQINGEAIQGGKRVGTSLVDTISVDMIDRIEVTKQASVTQASGASGGVINIILKDGQSASAPITGVVKAGYGTYGDDTLGNNKRQLNLQLDGKEGNFSYSTSAIYNRNSGDSQTLLTNVTPTGLNTTTQNSSSANDFEMFSTRMTYKWDEITKVFSDLMYSQQANTSSTNTDQSQVNGDNTRVALRLERTPGVNKQTFRLSGQWQNEDETDFRPNGIRQVSDGRQTYSAGFDGIIKDLTNQEIKYGFQNSWATIDSSQTASIQENKYAVYGEENWKITEHQILTAGLRQEWLQRSGLVDYDQQALNPAIFYKYQFDKEWSLQAGYNQSSQTPQPQQLSPVVTQATGADAGSLNNPDSSGNPHLKPQEIHSFESTLTYNSPDGGFNLTGFYRDINNYIGNVITLANGRYIQSPQNQGDAVATGMELDGRWNIPVGKAHKLLISGQVSTIRAILQNDGQADQHASGVAPYTASVGVSYQYKPWRWLSNINLGYTPAYESPVQGQSYVSRLNARTSLDISTTKRFDDGWAVTFAARNLLSTDQYSELDNLDGAFYQSRKAETVPNVLLTVEKRF</sequence>
<dbReference type="Gene3D" id="2.40.170.20">
    <property type="entry name" value="TonB-dependent receptor, beta-barrel domain"/>
    <property type="match status" value="1"/>
</dbReference>
<evidence type="ECO:0000259" key="16">
    <source>
        <dbReference type="Pfam" id="PF07715"/>
    </source>
</evidence>
<dbReference type="GO" id="GO:0009279">
    <property type="term" value="C:cell outer membrane"/>
    <property type="evidence" value="ECO:0007669"/>
    <property type="project" value="UniProtKB-SubCell"/>
</dbReference>